<dbReference type="EMBL" id="JAEMHL010000005">
    <property type="protein sequence ID" value="MBJ6750990.1"/>
    <property type="molecule type" value="Genomic_DNA"/>
</dbReference>
<protein>
    <submittedName>
        <fullName evidence="2">Uncharacterized protein</fullName>
    </submittedName>
</protein>
<comment type="caution">
    <text evidence="2">The sequence shown here is derived from an EMBL/GenBank/DDBJ whole genome shotgun (WGS) entry which is preliminary data.</text>
</comment>
<feature type="chain" id="PRO_5045951984" evidence="1">
    <location>
        <begin position="19"/>
        <end position="255"/>
    </location>
</feature>
<organism evidence="2 3">
    <name type="scientific">Geomonas anaerohicana</name>
    <dbReference type="NCBI Taxonomy" id="2798583"/>
    <lineage>
        <taxon>Bacteria</taxon>
        <taxon>Pseudomonadati</taxon>
        <taxon>Thermodesulfobacteriota</taxon>
        <taxon>Desulfuromonadia</taxon>
        <taxon>Geobacterales</taxon>
        <taxon>Geobacteraceae</taxon>
        <taxon>Geomonas</taxon>
    </lineage>
</organism>
<sequence>MKWMVMVCLILASSPALAENVWLVIGASDSTPAGIARKWKRSGERQGVVVQTSDCGDSKNIFAWAAHIESSAAAAAKSLKASHFGGGYVKKCSVKPGTLLAFRESAVDPSIADVPSSAVNWDDVDRVSTIQPLQGIRHIVISRYYSGTPEDALEGRRERVVLVGPKGQRHLLEENCVSPERFTVSQNIFACQCAVEQAGDELLHKVVVFSMNGRKIKEVKNCRHPVLTDARKLSCESEAVNADGRLTLRKLEQQL</sequence>
<evidence type="ECO:0000256" key="1">
    <source>
        <dbReference type="SAM" id="SignalP"/>
    </source>
</evidence>
<gene>
    <name evidence="2" type="ORF">JFN91_12270</name>
</gene>
<feature type="signal peptide" evidence="1">
    <location>
        <begin position="1"/>
        <end position="18"/>
    </location>
</feature>
<proteinExistence type="predicted"/>
<dbReference type="Proteomes" id="UP000614714">
    <property type="component" value="Unassembled WGS sequence"/>
</dbReference>
<evidence type="ECO:0000313" key="2">
    <source>
        <dbReference type="EMBL" id="MBJ6750990.1"/>
    </source>
</evidence>
<keyword evidence="3" id="KW-1185">Reference proteome</keyword>
<keyword evidence="1" id="KW-0732">Signal</keyword>
<evidence type="ECO:0000313" key="3">
    <source>
        <dbReference type="Proteomes" id="UP000614714"/>
    </source>
</evidence>
<name>A0ABS0YF91_9BACT</name>
<reference evidence="2 3" key="1">
    <citation type="submission" date="2020-12" db="EMBL/GenBank/DDBJ databases">
        <title>Geomonas sp. Red421, isolated from paddy soil.</title>
        <authorList>
            <person name="Xu Z."/>
            <person name="Zhang Z."/>
            <person name="Masuda Y."/>
            <person name="Itoh H."/>
            <person name="Senoo K."/>
        </authorList>
    </citation>
    <scope>NUCLEOTIDE SEQUENCE [LARGE SCALE GENOMIC DNA]</scope>
    <source>
        <strain evidence="2 3">Red421</strain>
    </source>
</reference>
<dbReference type="RefSeq" id="WP_199389470.1">
    <property type="nucleotide sequence ID" value="NZ_JAEMHL010000005.1"/>
</dbReference>
<accession>A0ABS0YF91</accession>